<dbReference type="STRING" id="1817867.A3F83_14375"/>
<dbReference type="EMBL" id="MFIX01000138">
    <property type="protein sequence ID" value="OGG03634.1"/>
    <property type="molecule type" value="Genomic_DNA"/>
</dbReference>
<dbReference type="InterPro" id="IPR004101">
    <property type="entry name" value="Mur_ligase_C"/>
</dbReference>
<keyword evidence="8" id="KW-0460">Magnesium</keyword>
<dbReference type="InterPro" id="IPR036615">
    <property type="entry name" value="Mur_ligase_C_dom_sf"/>
</dbReference>
<protein>
    <recommendedName>
        <fullName evidence="3">tetrahydrofolate synthase</fullName>
        <ecNumber evidence="3">6.3.2.17</ecNumber>
    </recommendedName>
    <alternativeName>
        <fullName evidence="9">Tetrahydrofolylpolyglutamate synthase</fullName>
    </alternativeName>
</protein>
<dbReference type="PIRSF" id="PIRSF001563">
    <property type="entry name" value="Folylpolyglu_synth"/>
    <property type="match status" value="1"/>
</dbReference>
<keyword evidence="7 11" id="KW-0067">ATP-binding</keyword>
<dbReference type="PANTHER" id="PTHR11136:SF0">
    <property type="entry name" value="DIHYDROFOLATE SYNTHETASE-RELATED"/>
    <property type="match status" value="1"/>
</dbReference>
<comment type="caution">
    <text evidence="14">The sequence shown here is derived from an EMBL/GenBank/DDBJ whole genome shotgun (WGS) entry which is preliminary data.</text>
</comment>
<dbReference type="Gene3D" id="3.40.1190.10">
    <property type="entry name" value="Mur-like, catalytic domain"/>
    <property type="match status" value="1"/>
</dbReference>
<dbReference type="Proteomes" id="UP000179129">
    <property type="component" value="Unassembled WGS sequence"/>
</dbReference>
<dbReference type="NCBIfam" id="TIGR01499">
    <property type="entry name" value="folC"/>
    <property type="match status" value="1"/>
</dbReference>
<dbReference type="InterPro" id="IPR036565">
    <property type="entry name" value="Mur-like_cat_sf"/>
</dbReference>
<evidence type="ECO:0000256" key="6">
    <source>
        <dbReference type="ARBA" id="ARBA00022741"/>
    </source>
</evidence>
<dbReference type="Pfam" id="PF02875">
    <property type="entry name" value="Mur_ligase_C"/>
    <property type="match status" value="1"/>
</dbReference>
<evidence type="ECO:0000256" key="3">
    <source>
        <dbReference type="ARBA" id="ARBA00013025"/>
    </source>
</evidence>
<evidence type="ECO:0000313" key="15">
    <source>
        <dbReference type="Proteomes" id="UP000179129"/>
    </source>
</evidence>
<evidence type="ECO:0000313" key="14">
    <source>
        <dbReference type="EMBL" id="OGG03634.1"/>
    </source>
</evidence>
<sequence>MLSLQYREAVERLYSLQRFGVKLGLEKITSFLVDLDNPQNTFHSCHIAGTNGKGTCAAVVQAVLSAHGISAGLYTSPHLVDLRERVRVGGAAVPESFVAYWVGKHLDYALRRKVTFFETVTALAFDYFREQRVEAAAVEVGLGGKFDATNVVQPAVSVITSIGLEHTLYLGKSLSAIAGEKAGIAKPGVPLLCGETGKRALASIKAAAQEAGSPLSLLDEDTVCIEREVDRRGTRFDYRGPGLSLDGALVPLYGRHSLRNVALGLQAAGQLLGKMGAVPEAPAVREALANLSWPARFQRLSLAGGVELVLDVAHNPPAAARLAEVYRRVYGGRRAVVVSALASDKDYRSFLRKLLKLTEVFIFPEVDFGRKDTPSVCRDPQELREFVESSVPGARALAGESMEAALERAFALAQGKPVVVTGSFHTVGAAIQVLGIKV</sequence>
<dbReference type="GO" id="GO:0008841">
    <property type="term" value="F:dihydrofolate synthase activity"/>
    <property type="evidence" value="ECO:0007669"/>
    <property type="project" value="TreeGrafter"/>
</dbReference>
<dbReference type="EC" id="6.3.2.17" evidence="3"/>
<evidence type="ECO:0000256" key="7">
    <source>
        <dbReference type="ARBA" id="ARBA00022840"/>
    </source>
</evidence>
<dbReference type="SUPFAM" id="SSF53244">
    <property type="entry name" value="MurD-like peptide ligases, peptide-binding domain"/>
    <property type="match status" value="1"/>
</dbReference>
<keyword evidence="4 11" id="KW-0436">Ligase</keyword>
<dbReference type="GO" id="GO:0046872">
    <property type="term" value="F:metal ion binding"/>
    <property type="evidence" value="ECO:0007669"/>
    <property type="project" value="UniProtKB-KW"/>
</dbReference>
<dbReference type="GO" id="GO:0004326">
    <property type="term" value="F:tetrahydrofolylpolyglutamate synthase activity"/>
    <property type="evidence" value="ECO:0007669"/>
    <property type="project" value="UniProtKB-EC"/>
</dbReference>
<dbReference type="SUPFAM" id="SSF53623">
    <property type="entry name" value="MurD-like peptide ligases, catalytic domain"/>
    <property type="match status" value="1"/>
</dbReference>
<dbReference type="GO" id="GO:0005524">
    <property type="term" value="F:ATP binding"/>
    <property type="evidence" value="ECO:0007669"/>
    <property type="project" value="UniProtKB-KW"/>
</dbReference>
<dbReference type="Gene3D" id="3.90.190.20">
    <property type="entry name" value="Mur ligase, C-terminal domain"/>
    <property type="match status" value="1"/>
</dbReference>
<dbReference type="FunFam" id="3.40.1190.10:FF:000011">
    <property type="entry name" value="Folylpolyglutamate synthase/dihydrofolate synthase"/>
    <property type="match status" value="1"/>
</dbReference>
<keyword evidence="6 11" id="KW-0547">Nucleotide-binding</keyword>
<dbReference type="InterPro" id="IPR001645">
    <property type="entry name" value="Folylpolyglutamate_synth"/>
</dbReference>
<proteinExistence type="inferred from homology"/>
<dbReference type="GO" id="GO:0005737">
    <property type="term" value="C:cytoplasm"/>
    <property type="evidence" value="ECO:0007669"/>
    <property type="project" value="TreeGrafter"/>
</dbReference>
<evidence type="ECO:0000256" key="5">
    <source>
        <dbReference type="ARBA" id="ARBA00022723"/>
    </source>
</evidence>
<feature type="domain" description="Mur ligase central" evidence="13">
    <location>
        <begin position="47"/>
        <end position="263"/>
    </location>
</feature>
<name>A0A1F5YU65_9BACT</name>
<dbReference type="Pfam" id="PF08245">
    <property type="entry name" value="Mur_ligase_M"/>
    <property type="match status" value="1"/>
</dbReference>
<organism evidence="14 15">
    <name type="scientific">Candidatus Glassbacteria bacterium RIFCSPLOWO2_12_FULL_58_11</name>
    <dbReference type="NCBI Taxonomy" id="1817867"/>
    <lineage>
        <taxon>Bacteria</taxon>
        <taxon>Candidatus Glassiibacteriota</taxon>
    </lineage>
</organism>
<dbReference type="PANTHER" id="PTHR11136">
    <property type="entry name" value="FOLYLPOLYGLUTAMATE SYNTHASE-RELATED"/>
    <property type="match status" value="1"/>
</dbReference>
<accession>A0A1F5YU65</accession>
<feature type="domain" description="Mur ligase C-terminal" evidence="12">
    <location>
        <begin position="296"/>
        <end position="423"/>
    </location>
</feature>
<evidence type="ECO:0000256" key="9">
    <source>
        <dbReference type="ARBA" id="ARBA00030592"/>
    </source>
</evidence>
<reference evidence="14 15" key="1">
    <citation type="journal article" date="2016" name="Nat. Commun.">
        <title>Thousands of microbial genomes shed light on interconnected biogeochemical processes in an aquifer system.</title>
        <authorList>
            <person name="Anantharaman K."/>
            <person name="Brown C.T."/>
            <person name="Hug L.A."/>
            <person name="Sharon I."/>
            <person name="Castelle C.J."/>
            <person name="Probst A.J."/>
            <person name="Thomas B.C."/>
            <person name="Singh A."/>
            <person name="Wilkins M.J."/>
            <person name="Karaoz U."/>
            <person name="Brodie E.L."/>
            <person name="Williams K.H."/>
            <person name="Hubbard S.S."/>
            <person name="Banfield J.F."/>
        </authorList>
    </citation>
    <scope>NUCLEOTIDE SEQUENCE [LARGE SCALE GENOMIC DNA]</scope>
</reference>
<comment type="catalytic activity">
    <reaction evidence="10">
        <text>(6S)-5,6,7,8-tetrahydrofolyl-(gamma-L-Glu)(n) + L-glutamate + ATP = (6S)-5,6,7,8-tetrahydrofolyl-(gamma-L-Glu)(n+1) + ADP + phosphate + H(+)</text>
        <dbReference type="Rhea" id="RHEA:10580"/>
        <dbReference type="Rhea" id="RHEA-COMP:14738"/>
        <dbReference type="Rhea" id="RHEA-COMP:14740"/>
        <dbReference type="ChEBI" id="CHEBI:15378"/>
        <dbReference type="ChEBI" id="CHEBI:29985"/>
        <dbReference type="ChEBI" id="CHEBI:30616"/>
        <dbReference type="ChEBI" id="CHEBI:43474"/>
        <dbReference type="ChEBI" id="CHEBI:141005"/>
        <dbReference type="ChEBI" id="CHEBI:456216"/>
        <dbReference type="EC" id="6.3.2.17"/>
    </reaction>
</comment>
<evidence type="ECO:0000256" key="10">
    <source>
        <dbReference type="ARBA" id="ARBA00047493"/>
    </source>
</evidence>
<evidence type="ECO:0000259" key="12">
    <source>
        <dbReference type="Pfam" id="PF02875"/>
    </source>
</evidence>
<evidence type="ECO:0000256" key="4">
    <source>
        <dbReference type="ARBA" id="ARBA00022598"/>
    </source>
</evidence>
<dbReference type="InterPro" id="IPR013221">
    <property type="entry name" value="Mur_ligase_cen"/>
</dbReference>
<dbReference type="AlphaFoldDB" id="A0A1F5YU65"/>
<comment type="similarity">
    <text evidence="2 11">Belongs to the folylpolyglutamate synthase family.</text>
</comment>
<keyword evidence="5" id="KW-0479">Metal-binding</keyword>
<comment type="cofactor">
    <cofactor evidence="1">
        <name>Mg(2+)</name>
        <dbReference type="ChEBI" id="CHEBI:18420"/>
    </cofactor>
</comment>
<evidence type="ECO:0000256" key="8">
    <source>
        <dbReference type="ARBA" id="ARBA00022842"/>
    </source>
</evidence>
<evidence type="ECO:0000256" key="11">
    <source>
        <dbReference type="PIRNR" id="PIRNR001563"/>
    </source>
</evidence>
<gene>
    <name evidence="14" type="ORF">A3F83_14375</name>
</gene>
<evidence type="ECO:0000256" key="2">
    <source>
        <dbReference type="ARBA" id="ARBA00008276"/>
    </source>
</evidence>
<evidence type="ECO:0000259" key="13">
    <source>
        <dbReference type="Pfam" id="PF08245"/>
    </source>
</evidence>
<evidence type="ECO:0000256" key="1">
    <source>
        <dbReference type="ARBA" id="ARBA00001946"/>
    </source>
</evidence>